<dbReference type="InterPro" id="IPR037401">
    <property type="entry name" value="SnoaL-like"/>
</dbReference>
<dbReference type="Pfam" id="PF13577">
    <property type="entry name" value="SnoaL_4"/>
    <property type="match status" value="1"/>
</dbReference>
<feature type="domain" description="SnoaL-like" evidence="1">
    <location>
        <begin position="17"/>
        <end position="135"/>
    </location>
</feature>
<protein>
    <recommendedName>
        <fullName evidence="1">SnoaL-like domain-containing protein</fullName>
    </recommendedName>
</protein>
<evidence type="ECO:0000313" key="2">
    <source>
        <dbReference type="EMBL" id="SVC77926.1"/>
    </source>
</evidence>
<accession>A0A382PXK0</accession>
<dbReference type="EMBL" id="UINC01110426">
    <property type="protein sequence ID" value="SVC77926.1"/>
    <property type="molecule type" value="Genomic_DNA"/>
</dbReference>
<organism evidence="2">
    <name type="scientific">marine metagenome</name>
    <dbReference type="NCBI Taxonomy" id="408172"/>
    <lineage>
        <taxon>unclassified sequences</taxon>
        <taxon>metagenomes</taxon>
        <taxon>ecological metagenomes</taxon>
    </lineage>
</organism>
<dbReference type="SUPFAM" id="SSF54427">
    <property type="entry name" value="NTF2-like"/>
    <property type="match status" value="1"/>
</dbReference>
<dbReference type="InterPro" id="IPR032710">
    <property type="entry name" value="NTF2-like_dom_sf"/>
</dbReference>
<gene>
    <name evidence="2" type="ORF">METZ01_LOCUS330780</name>
</gene>
<dbReference type="Gene3D" id="3.10.450.50">
    <property type="match status" value="1"/>
</dbReference>
<reference evidence="2" key="1">
    <citation type="submission" date="2018-05" db="EMBL/GenBank/DDBJ databases">
        <authorList>
            <person name="Lanie J.A."/>
            <person name="Ng W.-L."/>
            <person name="Kazmierczak K.M."/>
            <person name="Andrzejewski T.M."/>
            <person name="Davidsen T.M."/>
            <person name="Wayne K.J."/>
            <person name="Tettelin H."/>
            <person name="Glass J.I."/>
            <person name="Rusch D."/>
            <person name="Podicherti R."/>
            <person name="Tsui H.-C.T."/>
            <person name="Winkler M.E."/>
        </authorList>
    </citation>
    <scope>NUCLEOTIDE SEQUENCE</scope>
</reference>
<sequence>MVNNKSENIKSKNEEIDIQTIKQVIATHSRGIDRLDNKILQSAYWEDAEVDYGEFKGLAYEFIDLVIPALREIYLLTQHKVSNTLITLKGDIALSETYVTAYHLSIDEKTEMTFLGRYLDKMEKRENKWRILHRKVVMDWNQYRSADHDREGEKFINMSKGSTNKNDPLYSFLLDD</sequence>
<evidence type="ECO:0000259" key="1">
    <source>
        <dbReference type="Pfam" id="PF13577"/>
    </source>
</evidence>
<name>A0A382PXK0_9ZZZZ</name>
<dbReference type="AlphaFoldDB" id="A0A382PXK0"/>
<proteinExistence type="predicted"/>